<dbReference type="EMBL" id="BART01017062">
    <property type="protein sequence ID" value="GAG74886.1"/>
    <property type="molecule type" value="Genomic_DNA"/>
</dbReference>
<feature type="non-terminal residue" evidence="1">
    <location>
        <position position="1"/>
    </location>
</feature>
<protein>
    <recommendedName>
        <fullName evidence="2">VCBS repeat-containing protein</fullName>
    </recommendedName>
</protein>
<organism evidence="1">
    <name type="scientific">marine sediment metagenome</name>
    <dbReference type="NCBI Taxonomy" id="412755"/>
    <lineage>
        <taxon>unclassified sequences</taxon>
        <taxon>metagenomes</taxon>
        <taxon>ecological metagenomes</taxon>
    </lineage>
</organism>
<reference evidence="1" key="1">
    <citation type="journal article" date="2014" name="Front. Microbiol.">
        <title>High frequency of phylogenetically diverse reductive dehalogenase-homologous genes in deep subseafloor sedimentary metagenomes.</title>
        <authorList>
            <person name="Kawai M."/>
            <person name="Futagami T."/>
            <person name="Toyoda A."/>
            <person name="Takaki Y."/>
            <person name="Nishi S."/>
            <person name="Hori S."/>
            <person name="Arai W."/>
            <person name="Tsubouchi T."/>
            <person name="Morono Y."/>
            <person name="Uchiyama I."/>
            <person name="Ito T."/>
            <person name="Fujiyama A."/>
            <person name="Inagaki F."/>
            <person name="Takami H."/>
        </authorList>
    </citation>
    <scope>NUCLEOTIDE SEQUENCE</scope>
    <source>
        <strain evidence="1">Expedition CK06-06</strain>
    </source>
</reference>
<evidence type="ECO:0008006" key="2">
    <source>
        <dbReference type="Google" id="ProtNLM"/>
    </source>
</evidence>
<gene>
    <name evidence="1" type="ORF">S01H4_32596</name>
</gene>
<evidence type="ECO:0000313" key="1">
    <source>
        <dbReference type="EMBL" id="GAG74886.1"/>
    </source>
</evidence>
<proteinExistence type="predicted"/>
<sequence length="53" mass="5874">KWKTREISGHISDYTIADIDNDGRDELVFSVVSKTGSVLGEAKSYLVSQEISK</sequence>
<name>X1BRV4_9ZZZZ</name>
<accession>X1BRV4</accession>
<comment type="caution">
    <text evidence="1">The sequence shown here is derived from an EMBL/GenBank/DDBJ whole genome shotgun (WGS) entry which is preliminary data.</text>
</comment>
<dbReference type="AlphaFoldDB" id="X1BRV4"/>